<dbReference type="FunFam" id="3.90.550.10:FF:000053">
    <property type="entry name" value="Polypeptide N-acetylgalactosaminyltransferase"/>
    <property type="match status" value="1"/>
</dbReference>
<keyword evidence="6" id="KW-0479">Metal-binding</keyword>
<keyword evidence="5" id="KW-0812">Transmembrane</keyword>
<comment type="caution">
    <text evidence="18">The sequence shown here is derived from an EMBL/GenBank/DDBJ whole genome shotgun (WGS) entry which is preliminary data.</text>
</comment>
<evidence type="ECO:0000313" key="18">
    <source>
        <dbReference type="EMBL" id="CAJ0580538.1"/>
    </source>
</evidence>
<feature type="signal peptide" evidence="16">
    <location>
        <begin position="1"/>
        <end position="31"/>
    </location>
</feature>
<dbReference type="EC" id="2.4.1.-" evidence="15"/>
<dbReference type="InterPro" id="IPR000772">
    <property type="entry name" value="Ricin_B_lectin"/>
</dbReference>
<keyword evidence="10 15" id="KW-0333">Golgi apparatus</keyword>
<evidence type="ECO:0000256" key="2">
    <source>
        <dbReference type="ARBA" id="ARBA00004323"/>
    </source>
</evidence>
<feature type="non-terminal residue" evidence="18">
    <location>
        <position position="580"/>
    </location>
</feature>
<keyword evidence="16" id="KW-0732">Signal</keyword>
<name>A0AA36D6D1_9BILA</name>
<dbReference type="GO" id="GO:0006493">
    <property type="term" value="P:protein O-linked glycosylation"/>
    <property type="evidence" value="ECO:0007669"/>
    <property type="project" value="TreeGrafter"/>
</dbReference>
<dbReference type="Gene3D" id="3.90.550.10">
    <property type="entry name" value="Spore Coat Polysaccharide Biosynthesis Protein SpsA, Chain A"/>
    <property type="match status" value="1"/>
</dbReference>
<comment type="similarity">
    <text evidence="4 15">Belongs to the glycosyltransferase 2 family. GalNAc-T subfamily.</text>
</comment>
<feature type="chain" id="PRO_5041431073" description="Polypeptide N-acetylgalactosaminyltransferase" evidence="16">
    <location>
        <begin position="32"/>
        <end position="580"/>
    </location>
</feature>
<dbReference type="GO" id="GO:0004653">
    <property type="term" value="F:polypeptide N-acetylgalactosaminyltransferase activity"/>
    <property type="evidence" value="ECO:0007669"/>
    <property type="project" value="TreeGrafter"/>
</dbReference>
<keyword evidence="15" id="KW-0808">Transferase</keyword>
<keyword evidence="15" id="KW-0328">Glycosyltransferase</keyword>
<dbReference type="SUPFAM" id="SSF53448">
    <property type="entry name" value="Nucleotide-diphospho-sugar transferases"/>
    <property type="match status" value="1"/>
</dbReference>
<gene>
    <name evidence="18" type="ORF">MSPICULIGERA_LOCUS18736</name>
</gene>
<proteinExistence type="inferred from homology"/>
<keyword evidence="12 15" id="KW-1015">Disulfide bond</keyword>
<reference evidence="18" key="1">
    <citation type="submission" date="2023-06" db="EMBL/GenBank/DDBJ databases">
        <authorList>
            <person name="Delattre M."/>
        </authorList>
    </citation>
    <scope>NUCLEOTIDE SEQUENCE</scope>
    <source>
        <strain evidence="18">AF72</strain>
    </source>
</reference>
<evidence type="ECO:0000256" key="13">
    <source>
        <dbReference type="ARBA" id="ARBA00023180"/>
    </source>
</evidence>
<accession>A0AA36D6D1</accession>
<dbReference type="EMBL" id="CATQJA010002659">
    <property type="protein sequence ID" value="CAJ0580538.1"/>
    <property type="molecule type" value="Genomic_DNA"/>
</dbReference>
<dbReference type="GO" id="GO:0046872">
    <property type="term" value="F:metal ion binding"/>
    <property type="evidence" value="ECO:0007669"/>
    <property type="project" value="UniProtKB-KW"/>
</dbReference>
<evidence type="ECO:0000256" key="6">
    <source>
        <dbReference type="ARBA" id="ARBA00022723"/>
    </source>
</evidence>
<evidence type="ECO:0000256" key="11">
    <source>
        <dbReference type="ARBA" id="ARBA00023136"/>
    </source>
</evidence>
<dbReference type="PANTHER" id="PTHR11675:SF131">
    <property type="entry name" value="POLYPEPTIDE N-ACETYLGALACTOSAMINYLTRANSFERASE 9-RELATED"/>
    <property type="match status" value="1"/>
</dbReference>
<evidence type="ECO:0000256" key="14">
    <source>
        <dbReference type="ARBA" id="ARBA00023211"/>
    </source>
</evidence>
<evidence type="ECO:0000256" key="9">
    <source>
        <dbReference type="ARBA" id="ARBA00022989"/>
    </source>
</evidence>
<dbReference type="Proteomes" id="UP001177023">
    <property type="component" value="Unassembled WGS sequence"/>
</dbReference>
<dbReference type="GO" id="GO:0000139">
    <property type="term" value="C:Golgi membrane"/>
    <property type="evidence" value="ECO:0007669"/>
    <property type="project" value="UniProtKB-SubCell"/>
</dbReference>
<comment type="pathway">
    <text evidence="3 15">Protein modification; protein glycosylation.</text>
</comment>
<evidence type="ECO:0000256" key="12">
    <source>
        <dbReference type="ARBA" id="ARBA00023157"/>
    </source>
</evidence>
<keyword evidence="14 15" id="KW-0464">Manganese</keyword>
<keyword evidence="19" id="KW-1185">Reference proteome</keyword>
<evidence type="ECO:0000256" key="7">
    <source>
        <dbReference type="ARBA" id="ARBA00022734"/>
    </source>
</evidence>
<keyword evidence="13" id="KW-0325">Glycoprotein</keyword>
<dbReference type="SUPFAM" id="SSF50370">
    <property type="entry name" value="Ricin B-like lectins"/>
    <property type="match status" value="1"/>
</dbReference>
<dbReference type="PROSITE" id="PS50231">
    <property type="entry name" value="RICIN_B_LECTIN"/>
    <property type="match status" value="1"/>
</dbReference>
<comment type="subcellular location">
    <subcellularLocation>
        <location evidence="2 15">Golgi apparatus membrane</location>
        <topology evidence="2 15">Single-pass type II membrane protein</topology>
    </subcellularLocation>
</comment>
<evidence type="ECO:0000256" key="3">
    <source>
        <dbReference type="ARBA" id="ARBA00004922"/>
    </source>
</evidence>
<evidence type="ECO:0000256" key="4">
    <source>
        <dbReference type="ARBA" id="ARBA00005680"/>
    </source>
</evidence>
<dbReference type="InterPro" id="IPR029044">
    <property type="entry name" value="Nucleotide-diphossugar_trans"/>
</dbReference>
<evidence type="ECO:0000256" key="15">
    <source>
        <dbReference type="RuleBase" id="RU361242"/>
    </source>
</evidence>
<keyword evidence="11" id="KW-0472">Membrane</keyword>
<evidence type="ECO:0000256" key="8">
    <source>
        <dbReference type="ARBA" id="ARBA00022968"/>
    </source>
</evidence>
<feature type="domain" description="Ricin B lectin" evidence="17">
    <location>
        <begin position="450"/>
        <end position="564"/>
    </location>
</feature>
<keyword evidence="7 15" id="KW-0430">Lectin</keyword>
<dbReference type="Gene3D" id="2.80.10.50">
    <property type="match status" value="1"/>
</dbReference>
<evidence type="ECO:0000313" key="19">
    <source>
        <dbReference type="Proteomes" id="UP001177023"/>
    </source>
</evidence>
<dbReference type="Pfam" id="PF00652">
    <property type="entry name" value="Ricin_B_lectin"/>
    <property type="match status" value="1"/>
</dbReference>
<organism evidence="18 19">
    <name type="scientific">Mesorhabditis spiculigera</name>
    <dbReference type="NCBI Taxonomy" id="96644"/>
    <lineage>
        <taxon>Eukaryota</taxon>
        <taxon>Metazoa</taxon>
        <taxon>Ecdysozoa</taxon>
        <taxon>Nematoda</taxon>
        <taxon>Chromadorea</taxon>
        <taxon>Rhabditida</taxon>
        <taxon>Rhabditina</taxon>
        <taxon>Rhabditomorpha</taxon>
        <taxon>Rhabditoidea</taxon>
        <taxon>Rhabditidae</taxon>
        <taxon>Mesorhabditinae</taxon>
        <taxon>Mesorhabditis</taxon>
    </lineage>
</organism>
<dbReference type="Pfam" id="PF00535">
    <property type="entry name" value="Glycos_transf_2"/>
    <property type="match status" value="1"/>
</dbReference>
<dbReference type="CDD" id="cd02510">
    <property type="entry name" value="pp-GalNAc-T"/>
    <property type="match status" value="1"/>
</dbReference>
<evidence type="ECO:0000256" key="16">
    <source>
        <dbReference type="SAM" id="SignalP"/>
    </source>
</evidence>
<dbReference type="InterPro" id="IPR001173">
    <property type="entry name" value="Glyco_trans_2-like"/>
</dbReference>
<keyword evidence="9" id="KW-1133">Transmembrane helix</keyword>
<evidence type="ECO:0000256" key="5">
    <source>
        <dbReference type="ARBA" id="ARBA00022692"/>
    </source>
</evidence>
<keyword evidence="8" id="KW-0735">Signal-anchor</keyword>
<dbReference type="SMART" id="SM00458">
    <property type="entry name" value="RICIN"/>
    <property type="match status" value="1"/>
</dbReference>
<dbReference type="CDD" id="cd23462">
    <property type="entry name" value="beta-trefoil_Ricin_Pgant9-like"/>
    <property type="match status" value="1"/>
</dbReference>
<comment type="cofactor">
    <cofactor evidence="1 15">
        <name>Mn(2+)</name>
        <dbReference type="ChEBI" id="CHEBI:29035"/>
    </cofactor>
</comment>
<evidence type="ECO:0000256" key="10">
    <source>
        <dbReference type="ARBA" id="ARBA00023034"/>
    </source>
</evidence>
<dbReference type="InterPro" id="IPR045885">
    <property type="entry name" value="GalNAc-T"/>
</dbReference>
<evidence type="ECO:0000259" key="17">
    <source>
        <dbReference type="SMART" id="SM00458"/>
    </source>
</evidence>
<dbReference type="AlphaFoldDB" id="A0AA36D6D1"/>
<dbReference type="PANTHER" id="PTHR11675">
    <property type="entry name" value="N-ACETYLGALACTOSAMINYLTRANSFERASE"/>
    <property type="match status" value="1"/>
</dbReference>
<dbReference type="InterPro" id="IPR035992">
    <property type="entry name" value="Ricin_B-like_lectins"/>
</dbReference>
<protein>
    <recommendedName>
        <fullName evidence="15">Polypeptide N-acetylgalactosaminyltransferase</fullName>
        <ecNumber evidence="15">2.4.1.-</ecNumber>
    </recommendedName>
    <alternativeName>
        <fullName evidence="15">Protein-UDP acetylgalactosaminyltransferase</fullName>
    </alternativeName>
</protein>
<dbReference type="GO" id="GO:0030246">
    <property type="term" value="F:carbohydrate binding"/>
    <property type="evidence" value="ECO:0007669"/>
    <property type="project" value="UniProtKB-KW"/>
</dbReference>
<sequence>MISGRRKAVALKMFLLLPALWCLSMVYFATHEDPLVAERLEREARAARLPEFPETPHDVLNASLPIYRRAIPGQPGELGTAVNIDPKSLSDIERAKYDRGFQNNAFNEYASEMISIHRALPRPLDEECQQEKYPRDLPDTSVIITFHNEAWSVLIRTVHSVLERTPARYLKEIILVDDCSERNHTQEPLDIYMSAYKKVRIVRLPQREGLIRARLAGAAVAKGQVLTFLDSHSECLEGWVEPILARIHKNPTIVVCPVIDVIDDTTFEYKQSRAVHTNVGGFDWSLTFNWHQIPARDRQGRRDIDPVRSPTMAGGLFSIDRAYFERLGTYDPGFDIWGGENLELSFKIWMCGGTLEIVPCSHVGHVFRKRSPYSWGKTANVLKKNTVRLAEVWLDDYKKYHYQRINYQLGDYGDVSERKALRERLGCKSFKWFLDNVYPELFVPGDSVASGEFRNLGDGKQCLDGGGSGVKLYPCHGQGGNQFWMYSKMGEIRHDDMCLDYAGKEVESVACHGQRGNQDWKYDKVSKQLLHVPTGKCLTMRAKELVVLMGECDAKDPLQTWAFRGGLKNSETPTTAQPVH</sequence>
<evidence type="ECO:0000256" key="1">
    <source>
        <dbReference type="ARBA" id="ARBA00001936"/>
    </source>
</evidence>